<evidence type="ECO:0000256" key="1">
    <source>
        <dbReference type="SAM" id="MobiDB-lite"/>
    </source>
</evidence>
<evidence type="ECO:0000313" key="3">
    <source>
        <dbReference type="EMBL" id="TKA66630.1"/>
    </source>
</evidence>
<evidence type="ECO:0000313" key="4">
    <source>
        <dbReference type="Proteomes" id="UP000308768"/>
    </source>
</evidence>
<dbReference type="SUPFAM" id="SSF56281">
    <property type="entry name" value="Metallo-hydrolase/oxidoreductase"/>
    <property type="match status" value="1"/>
</dbReference>
<dbReference type="OrthoDB" id="332863at2759"/>
<dbReference type="PANTHER" id="PTHR15032:SF4">
    <property type="entry name" value="N-ACYL-PHOSPHATIDYLETHANOLAMINE-HYDROLYZING PHOSPHOLIPASE D"/>
    <property type="match status" value="1"/>
</dbReference>
<protein>
    <recommendedName>
        <fullName evidence="2">Metallo-beta-lactamase domain-containing protein</fullName>
    </recommendedName>
</protein>
<feature type="domain" description="Metallo-beta-lactamase" evidence="2">
    <location>
        <begin position="106"/>
        <end position="178"/>
    </location>
</feature>
<proteinExistence type="predicted"/>
<dbReference type="Pfam" id="PF12706">
    <property type="entry name" value="Lactamase_B_2"/>
    <property type="match status" value="1"/>
</dbReference>
<reference evidence="3 4" key="1">
    <citation type="submission" date="2017-03" db="EMBL/GenBank/DDBJ databases">
        <title>Genomes of endolithic fungi from Antarctica.</title>
        <authorList>
            <person name="Coleine C."/>
            <person name="Masonjones S."/>
            <person name="Stajich J.E."/>
        </authorList>
    </citation>
    <scope>NUCLEOTIDE SEQUENCE [LARGE SCALE GENOMIC DNA]</scope>
    <source>
        <strain evidence="3 4">CCFEE 5187</strain>
    </source>
</reference>
<dbReference type="InterPro" id="IPR001279">
    <property type="entry name" value="Metallo-B-lactamas"/>
</dbReference>
<comment type="caution">
    <text evidence="3">The sequence shown here is derived from an EMBL/GenBank/DDBJ whole genome shotgun (WGS) entry which is preliminary data.</text>
</comment>
<organism evidence="3 4">
    <name type="scientific">Cryomyces minteri</name>
    <dbReference type="NCBI Taxonomy" id="331657"/>
    <lineage>
        <taxon>Eukaryota</taxon>
        <taxon>Fungi</taxon>
        <taxon>Dikarya</taxon>
        <taxon>Ascomycota</taxon>
        <taxon>Pezizomycotina</taxon>
        <taxon>Dothideomycetes</taxon>
        <taxon>Dothideomycetes incertae sedis</taxon>
        <taxon>Cryomyces</taxon>
    </lineage>
</organism>
<dbReference type="GO" id="GO:0005737">
    <property type="term" value="C:cytoplasm"/>
    <property type="evidence" value="ECO:0007669"/>
    <property type="project" value="TreeGrafter"/>
</dbReference>
<dbReference type="GO" id="GO:0070290">
    <property type="term" value="F:N-acylphosphatidylethanolamine-specific phospholipase D activity"/>
    <property type="evidence" value="ECO:0007669"/>
    <property type="project" value="TreeGrafter"/>
</dbReference>
<name>A0A4U0WSW4_9PEZI</name>
<dbReference type="GO" id="GO:0070292">
    <property type="term" value="P:N-acylphosphatidylethanolamine metabolic process"/>
    <property type="evidence" value="ECO:0007669"/>
    <property type="project" value="TreeGrafter"/>
</dbReference>
<dbReference type="PANTHER" id="PTHR15032">
    <property type="entry name" value="N-ACYL-PHOSPHATIDYLETHANOLAMINE-HYDROLYZING PHOSPHOLIPASE D"/>
    <property type="match status" value="1"/>
</dbReference>
<evidence type="ECO:0000259" key="2">
    <source>
        <dbReference type="Pfam" id="PF12706"/>
    </source>
</evidence>
<dbReference type="InterPro" id="IPR036866">
    <property type="entry name" value="RibonucZ/Hydroxyglut_hydro"/>
</dbReference>
<accession>A0A4U0WSW4</accession>
<dbReference type="EMBL" id="NAJN01000997">
    <property type="protein sequence ID" value="TKA66630.1"/>
    <property type="molecule type" value="Genomic_DNA"/>
</dbReference>
<dbReference type="AlphaFoldDB" id="A0A4U0WSW4"/>
<feature type="region of interest" description="Disordered" evidence="1">
    <location>
        <begin position="416"/>
        <end position="456"/>
    </location>
</feature>
<sequence>MSSGSVSAALYAAVTSPSQAAGAVPEEAKELRHHLKSGKGFVNPWESYRESTAWQIISGKSNAPDTTPPTVPVHPPNFLPTRDTPALRATWLGHACFYVEFPGGFRVLFDPVFTQRCSPFSFMGPGRYTEMPCEISDIPHIDAVVISHNHYDHLSHPTIMKIKELHPNVHYFVPLGNKKWFVDCGMHNVTELDWDTGYRSVDELPPHVDDYDPKFNFPHCPAFKQIGELRGPFDLGLIPIGAYDPRFIMSPRHANPFDSVNIFRDTKCRRALGIHWGTWVLTEEEVLEPPQLLRKALMQKGIPEEGVFDVCDIGESREYGESRSSPDRAHAQRHEAVDVPAKRALAVAPAEDGLRVSDRIEPAVAPVDAEVLAGAEIVLEGAKKVIVEDSVTGVIGAAAALLAAEVEVEVEAAAAASVSSDSTAAPQKASANERSSARSHVSHCVAAPGQVGREGGAQRRTRLIAGGAAALDRTGQLPDHAAAAAEARRVGEPAAGRGERARQRALAAGGQVAEVLAERGGREGSGGEEGEAHAAVKSLGGIAVGCGVWCVRV</sequence>
<dbReference type="Gene3D" id="3.60.15.10">
    <property type="entry name" value="Ribonuclease Z/Hydroxyacylglutathione hydrolase-like"/>
    <property type="match status" value="2"/>
</dbReference>
<dbReference type="Proteomes" id="UP000308768">
    <property type="component" value="Unassembled WGS sequence"/>
</dbReference>
<keyword evidence="4" id="KW-1185">Reference proteome</keyword>
<gene>
    <name evidence="3" type="ORF">B0A49_04775</name>
</gene>
<dbReference type="STRING" id="331657.A0A4U0WSW4"/>
<feature type="compositionally biased region" description="Low complexity" evidence="1">
    <location>
        <begin position="416"/>
        <end position="425"/>
    </location>
</feature>
<dbReference type="GO" id="GO:0070291">
    <property type="term" value="P:N-acylethanolamine metabolic process"/>
    <property type="evidence" value="ECO:0007669"/>
    <property type="project" value="TreeGrafter"/>
</dbReference>